<keyword evidence="1" id="KW-0812">Transmembrane</keyword>
<evidence type="ECO:0000313" key="4">
    <source>
        <dbReference type="Proteomes" id="UP000288178"/>
    </source>
</evidence>
<dbReference type="RefSeq" id="WP_128198459.1">
    <property type="nucleotide sequence ID" value="NZ_SACT01000003.1"/>
</dbReference>
<dbReference type="EMBL" id="SACT01000003">
    <property type="protein sequence ID" value="RVT51458.1"/>
    <property type="molecule type" value="Genomic_DNA"/>
</dbReference>
<feature type="transmembrane region" description="Helical" evidence="1">
    <location>
        <begin position="157"/>
        <end position="180"/>
    </location>
</feature>
<feature type="transmembrane region" description="Helical" evidence="1">
    <location>
        <begin position="277"/>
        <end position="298"/>
    </location>
</feature>
<keyword evidence="1" id="KW-0472">Membrane</keyword>
<comment type="caution">
    <text evidence="3">The sequence shown here is derived from an EMBL/GenBank/DDBJ whole genome shotgun (WGS) entry which is preliminary data.</text>
</comment>
<feature type="transmembrane region" description="Helical" evidence="1">
    <location>
        <begin position="249"/>
        <end position="271"/>
    </location>
</feature>
<keyword evidence="1" id="KW-1133">Transmembrane helix</keyword>
<name>A0A437JVM5_9BURK</name>
<feature type="domain" description="VanZ-like" evidence="2">
    <location>
        <begin position="51"/>
        <end position="133"/>
    </location>
</feature>
<gene>
    <name evidence="3" type="ORF">ENE75_11570</name>
</gene>
<feature type="transmembrane region" description="Helical" evidence="1">
    <location>
        <begin position="58"/>
        <end position="76"/>
    </location>
</feature>
<feature type="transmembrane region" description="Helical" evidence="1">
    <location>
        <begin position="83"/>
        <end position="103"/>
    </location>
</feature>
<dbReference type="InterPro" id="IPR006976">
    <property type="entry name" value="VanZ-like"/>
</dbReference>
<protein>
    <submittedName>
        <fullName evidence="3">VanZ family protein</fullName>
    </submittedName>
</protein>
<dbReference type="Proteomes" id="UP000288178">
    <property type="component" value="Unassembled WGS sequence"/>
</dbReference>
<evidence type="ECO:0000256" key="1">
    <source>
        <dbReference type="SAM" id="Phobius"/>
    </source>
</evidence>
<keyword evidence="4" id="KW-1185">Reference proteome</keyword>
<dbReference type="AlphaFoldDB" id="A0A437JVM5"/>
<feature type="transmembrane region" description="Helical" evidence="1">
    <location>
        <begin position="115"/>
        <end position="136"/>
    </location>
</feature>
<dbReference type="Pfam" id="PF04892">
    <property type="entry name" value="VanZ"/>
    <property type="match status" value="1"/>
</dbReference>
<proteinExistence type="predicted"/>
<organism evidence="3 4">
    <name type="scientific">Rubrivivax albus</name>
    <dbReference type="NCBI Taxonomy" id="2499835"/>
    <lineage>
        <taxon>Bacteria</taxon>
        <taxon>Pseudomonadati</taxon>
        <taxon>Pseudomonadota</taxon>
        <taxon>Betaproteobacteria</taxon>
        <taxon>Burkholderiales</taxon>
        <taxon>Sphaerotilaceae</taxon>
        <taxon>Rubrivivax</taxon>
    </lineage>
</organism>
<feature type="transmembrane region" description="Helical" evidence="1">
    <location>
        <begin position="305"/>
        <end position="326"/>
    </location>
</feature>
<feature type="transmembrane region" description="Helical" evidence="1">
    <location>
        <begin position="224"/>
        <end position="242"/>
    </location>
</feature>
<reference evidence="3 4" key="1">
    <citation type="submission" date="2019-01" db="EMBL/GenBank/DDBJ databases">
        <authorList>
            <person name="Chen W.-M."/>
        </authorList>
    </citation>
    <scope>NUCLEOTIDE SEQUENCE [LARGE SCALE GENOMIC DNA]</scope>
    <source>
        <strain evidence="3 4">ICH-3</strain>
    </source>
</reference>
<accession>A0A437JVM5</accession>
<evidence type="ECO:0000259" key="2">
    <source>
        <dbReference type="Pfam" id="PF04892"/>
    </source>
</evidence>
<evidence type="ECO:0000313" key="3">
    <source>
        <dbReference type="EMBL" id="RVT51458.1"/>
    </source>
</evidence>
<sequence length="376" mass="39064">MAAGATLRLPAALAAAVLTALIAYASLFPFDGWAWPAGRSLADLLALPWPRARISFDLWSNYLGYLPLGLLVVLALWRPGRSLVAAVLASTALGAGLSFALELAQQFLPSRHPSLLDWVLNSGGAATGALLAVPLARSRWAARGVGSMAQWFDAGSAGALLLLLLWPLALLFPSAVPLGLGQVGPRLLPLLADALAGVPWAVDWHAALLAAATPAVAPTLPMQATITALGLLAPCLLAYAVVPPGWRRVGLALGASAMAVAVLALSTALNFGPQHGLAWVTPAALPGGLAGLLLALLLAPVPRRLVAGLGLVAVTAGVLLVAQLPADPYFAQNLQRWEQGRFIRFHGLSQWIGWGWPFAAGLWLLARLGAAPTIRR</sequence>
<dbReference type="OrthoDB" id="9780818at2"/>
<feature type="transmembrane region" description="Helical" evidence="1">
    <location>
        <begin position="351"/>
        <end position="370"/>
    </location>
</feature>